<accession>A0AAV4DZH9</accession>
<keyword evidence="3" id="KW-1185">Reference proteome</keyword>
<sequence length="114" mass="13166">MENHRRCQWTYQSKRFFGYRSPIDKHTRDDACVIINTSPGAMVDSHSGVEEGERKRAEIERERNKMTEKGDGQRRKTARMAGDEGMGTSDIKVTVKLGNKNYLLFYCEESGLSW</sequence>
<protein>
    <submittedName>
        <fullName evidence="2">Uncharacterized protein</fullName>
    </submittedName>
</protein>
<dbReference type="Proteomes" id="UP000735302">
    <property type="component" value="Unassembled WGS sequence"/>
</dbReference>
<dbReference type="AlphaFoldDB" id="A0AAV4DZH9"/>
<evidence type="ECO:0000313" key="2">
    <source>
        <dbReference type="EMBL" id="GFO49261.1"/>
    </source>
</evidence>
<organism evidence="2 3">
    <name type="scientific">Plakobranchus ocellatus</name>
    <dbReference type="NCBI Taxonomy" id="259542"/>
    <lineage>
        <taxon>Eukaryota</taxon>
        <taxon>Metazoa</taxon>
        <taxon>Spiralia</taxon>
        <taxon>Lophotrochozoa</taxon>
        <taxon>Mollusca</taxon>
        <taxon>Gastropoda</taxon>
        <taxon>Heterobranchia</taxon>
        <taxon>Euthyneura</taxon>
        <taxon>Panpulmonata</taxon>
        <taxon>Sacoglossa</taxon>
        <taxon>Placobranchoidea</taxon>
        <taxon>Plakobranchidae</taxon>
        <taxon>Plakobranchus</taxon>
    </lineage>
</organism>
<gene>
    <name evidence="2" type="ORF">PoB_007576600</name>
</gene>
<reference evidence="2 3" key="1">
    <citation type="journal article" date="2021" name="Elife">
        <title>Chloroplast acquisition without the gene transfer in kleptoplastic sea slugs, Plakobranchus ocellatus.</title>
        <authorList>
            <person name="Maeda T."/>
            <person name="Takahashi S."/>
            <person name="Yoshida T."/>
            <person name="Shimamura S."/>
            <person name="Takaki Y."/>
            <person name="Nagai Y."/>
            <person name="Toyoda A."/>
            <person name="Suzuki Y."/>
            <person name="Arimoto A."/>
            <person name="Ishii H."/>
            <person name="Satoh N."/>
            <person name="Nishiyama T."/>
            <person name="Hasebe M."/>
            <person name="Maruyama T."/>
            <person name="Minagawa J."/>
            <person name="Obokata J."/>
            <person name="Shigenobu S."/>
        </authorList>
    </citation>
    <scope>NUCLEOTIDE SEQUENCE [LARGE SCALE GENOMIC DNA]</scope>
</reference>
<feature type="region of interest" description="Disordered" evidence="1">
    <location>
        <begin position="42"/>
        <end position="86"/>
    </location>
</feature>
<evidence type="ECO:0000256" key="1">
    <source>
        <dbReference type="SAM" id="MobiDB-lite"/>
    </source>
</evidence>
<dbReference type="EMBL" id="BLXT01008461">
    <property type="protein sequence ID" value="GFO49261.1"/>
    <property type="molecule type" value="Genomic_DNA"/>
</dbReference>
<feature type="compositionally biased region" description="Basic and acidic residues" evidence="1">
    <location>
        <begin position="47"/>
        <end position="74"/>
    </location>
</feature>
<evidence type="ECO:0000313" key="3">
    <source>
        <dbReference type="Proteomes" id="UP000735302"/>
    </source>
</evidence>
<name>A0AAV4DZH9_9GAST</name>
<proteinExistence type="predicted"/>
<comment type="caution">
    <text evidence="2">The sequence shown here is derived from an EMBL/GenBank/DDBJ whole genome shotgun (WGS) entry which is preliminary data.</text>
</comment>